<evidence type="ECO:0000256" key="1">
    <source>
        <dbReference type="SAM" id="MobiDB-lite"/>
    </source>
</evidence>
<name>A0AAV7R135_PLEWA</name>
<comment type="caution">
    <text evidence="2">The sequence shown here is derived from an EMBL/GenBank/DDBJ whole genome shotgun (WGS) entry which is preliminary data.</text>
</comment>
<dbReference type="AlphaFoldDB" id="A0AAV7R135"/>
<keyword evidence="3" id="KW-1185">Reference proteome</keyword>
<protein>
    <submittedName>
        <fullName evidence="2">Uncharacterized protein</fullName>
    </submittedName>
</protein>
<dbReference type="Proteomes" id="UP001066276">
    <property type="component" value="Chromosome 6"/>
</dbReference>
<feature type="compositionally biased region" description="Basic and acidic residues" evidence="1">
    <location>
        <begin position="31"/>
        <end position="43"/>
    </location>
</feature>
<sequence length="112" mass="12325">MTRHAYGEGNITTLSRELHRGCNVDSLEPNRGLDAHNGADSKRRPPQLGPDDHSIFCAHEPDPNRALCPRLEMERDLDTTKNKIPVRPLGSAAVICTMARAGVERITTLGWG</sequence>
<gene>
    <name evidence="2" type="ORF">NDU88_012248</name>
</gene>
<reference evidence="2" key="1">
    <citation type="journal article" date="2022" name="bioRxiv">
        <title>Sequencing and chromosome-scale assembly of the giantPleurodeles waltlgenome.</title>
        <authorList>
            <person name="Brown T."/>
            <person name="Elewa A."/>
            <person name="Iarovenko S."/>
            <person name="Subramanian E."/>
            <person name="Araus A.J."/>
            <person name="Petzold A."/>
            <person name="Susuki M."/>
            <person name="Suzuki K.-i.T."/>
            <person name="Hayashi T."/>
            <person name="Toyoda A."/>
            <person name="Oliveira C."/>
            <person name="Osipova E."/>
            <person name="Leigh N.D."/>
            <person name="Simon A."/>
            <person name="Yun M.H."/>
        </authorList>
    </citation>
    <scope>NUCLEOTIDE SEQUENCE</scope>
    <source>
        <strain evidence="2">20211129_DDA</strain>
        <tissue evidence="2">Liver</tissue>
    </source>
</reference>
<dbReference type="EMBL" id="JANPWB010000010">
    <property type="protein sequence ID" value="KAJ1145965.1"/>
    <property type="molecule type" value="Genomic_DNA"/>
</dbReference>
<proteinExistence type="predicted"/>
<feature type="region of interest" description="Disordered" evidence="1">
    <location>
        <begin position="23"/>
        <end position="53"/>
    </location>
</feature>
<evidence type="ECO:0000313" key="3">
    <source>
        <dbReference type="Proteomes" id="UP001066276"/>
    </source>
</evidence>
<organism evidence="2 3">
    <name type="scientific">Pleurodeles waltl</name>
    <name type="common">Iberian ribbed newt</name>
    <dbReference type="NCBI Taxonomy" id="8319"/>
    <lineage>
        <taxon>Eukaryota</taxon>
        <taxon>Metazoa</taxon>
        <taxon>Chordata</taxon>
        <taxon>Craniata</taxon>
        <taxon>Vertebrata</taxon>
        <taxon>Euteleostomi</taxon>
        <taxon>Amphibia</taxon>
        <taxon>Batrachia</taxon>
        <taxon>Caudata</taxon>
        <taxon>Salamandroidea</taxon>
        <taxon>Salamandridae</taxon>
        <taxon>Pleurodelinae</taxon>
        <taxon>Pleurodeles</taxon>
    </lineage>
</organism>
<accession>A0AAV7R135</accession>
<evidence type="ECO:0000313" key="2">
    <source>
        <dbReference type="EMBL" id="KAJ1145965.1"/>
    </source>
</evidence>